<evidence type="ECO:0000256" key="2">
    <source>
        <dbReference type="ARBA" id="ARBA00023125"/>
    </source>
</evidence>
<dbReference type="OrthoDB" id="7173258at2"/>
<dbReference type="RefSeq" id="WP_094814767.1">
    <property type="nucleotide sequence ID" value="NZ_NEVU01000003.1"/>
</dbReference>
<evidence type="ECO:0000256" key="1">
    <source>
        <dbReference type="ARBA" id="ARBA00023015"/>
    </source>
</evidence>
<dbReference type="Proteomes" id="UP000216429">
    <property type="component" value="Unassembled WGS sequence"/>
</dbReference>
<dbReference type="PROSITE" id="PS50949">
    <property type="entry name" value="HTH_GNTR"/>
    <property type="match status" value="1"/>
</dbReference>
<keyword evidence="1" id="KW-0805">Transcription regulation</keyword>
<dbReference type="GO" id="GO:0003700">
    <property type="term" value="F:DNA-binding transcription factor activity"/>
    <property type="evidence" value="ECO:0007669"/>
    <property type="project" value="InterPro"/>
</dbReference>
<dbReference type="InterPro" id="IPR050679">
    <property type="entry name" value="Bact_HTH_transcr_reg"/>
</dbReference>
<evidence type="ECO:0000256" key="3">
    <source>
        <dbReference type="ARBA" id="ARBA00023163"/>
    </source>
</evidence>
<dbReference type="InterPro" id="IPR028978">
    <property type="entry name" value="Chorismate_lyase_/UTRA_dom_sf"/>
</dbReference>
<dbReference type="Pfam" id="PF00392">
    <property type="entry name" value="GntR"/>
    <property type="match status" value="1"/>
</dbReference>
<dbReference type="SUPFAM" id="SSF64288">
    <property type="entry name" value="Chorismate lyase-like"/>
    <property type="match status" value="1"/>
</dbReference>
<dbReference type="Gene3D" id="3.40.1410.10">
    <property type="entry name" value="Chorismate lyase-like"/>
    <property type="match status" value="1"/>
</dbReference>
<evidence type="ECO:0000313" key="6">
    <source>
        <dbReference type="Proteomes" id="UP000216429"/>
    </source>
</evidence>
<proteinExistence type="predicted"/>
<dbReference type="EMBL" id="NEVU01000003">
    <property type="protein sequence ID" value="OZI71262.1"/>
    <property type="molecule type" value="Genomic_DNA"/>
</dbReference>
<dbReference type="InterPro" id="IPR036390">
    <property type="entry name" value="WH_DNA-bd_sf"/>
</dbReference>
<dbReference type="SUPFAM" id="SSF46785">
    <property type="entry name" value="Winged helix' DNA-binding domain"/>
    <property type="match status" value="1"/>
</dbReference>
<feature type="domain" description="HTH gntR-type" evidence="4">
    <location>
        <begin position="22"/>
        <end position="90"/>
    </location>
</feature>
<dbReference type="SMART" id="SM00345">
    <property type="entry name" value="HTH_GNTR"/>
    <property type="match status" value="1"/>
</dbReference>
<dbReference type="PANTHER" id="PTHR44846">
    <property type="entry name" value="MANNOSYL-D-GLYCERATE TRANSPORT/METABOLISM SYSTEM REPRESSOR MNGR-RELATED"/>
    <property type="match status" value="1"/>
</dbReference>
<dbReference type="GO" id="GO:0003677">
    <property type="term" value="F:DNA binding"/>
    <property type="evidence" value="ECO:0007669"/>
    <property type="project" value="UniProtKB-KW"/>
</dbReference>
<reference evidence="6" key="1">
    <citation type="submission" date="2017-05" db="EMBL/GenBank/DDBJ databases">
        <title>Complete and WGS of Bordetella genogroups.</title>
        <authorList>
            <person name="Spilker T."/>
            <person name="Lipuma J."/>
        </authorList>
    </citation>
    <scope>NUCLEOTIDE SEQUENCE [LARGE SCALE GENOMIC DNA]</scope>
    <source>
        <strain evidence="6">AU6712</strain>
    </source>
</reference>
<name>A0A261VCI9_9BORD</name>
<evidence type="ECO:0000259" key="4">
    <source>
        <dbReference type="PROSITE" id="PS50949"/>
    </source>
</evidence>
<keyword evidence="6" id="KW-1185">Reference proteome</keyword>
<keyword evidence="3" id="KW-0804">Transcription</keyword>
<dbReference type="InterPro" id="IPR000524">
    <property type="entry name" value="Tscrpt_reg_HTH_GntR"/>
</dbReference>
<protein>
    <recommendedName>
        <fullName evidence="4">HTH gntR-type domain-containing protein</fullName>
    </recommendedName>
</protein>
<dbReference type="CDD" id="cd07377">
    <property type="entry name" value="WHTH_GntR"/>
    <property type="match status" value="1"/>
</dbReference>
<dbReference type="AlphaFoldDB" id="A0A261VCI9"/>
<sequence>MIMTMDTTRLAAALGRFQRTGVPKYTALRDAIVHAVASGQLQAGDRVPNEQELAATLPISLGTIQRALRQLADEGVIERRHGLGSFVSGRQAGGEMSHPFHCRFVNDSGDGYLPVFPKVVERKEVGEGEWTPSLGPGRIVEITRKIRIGSEFDVYSVFWIDAARLPIFATAPLDQLDGQNFKDLIFRATGQTMKRVDIFLSQRPVNERIAESLGLTSSADCIALRAIGYVGTRDAVYYQHIYIPPNERELHVVTEGLSRTNEIQDGLSR</sequence>
<dbReference type="InterPro" id="IPR036388">
    <property type="entry name" value="WH-like_DNA-bd_sf"/>
</dbReference>
<accession>A0A261VCI9</accession>
<keyword evidence="2" id="KW-0238">DNA-binding</keyword>
<evidence type="ECO:0000313" key="5">
    <source>
        <dbReference type="EMBL" id="OZI71262.1"/>
    </source>
</evidence>
<dbReference type="Gene3D" id="1.10.10.10">
    <property type="entry name" value="Winged helix-like DNA-binding domain superfamily/Winged helix DNA-binding domain"/>
    <property type="match status" value="1"/>
</dbReference>
<comment type="caution">
    <text evidence="5">The sequence shown here is derived from an EMBL/GenBank/DDBJ whole genome shotgun (WGS) entry which is preliminary data.</text>
</comment>
<gene>
    <name evidence="5" type="ORF">CAL22_15525</name>
</gene>
<organism evidence="5 6">
    <name type="scientific">Bordetella genomosp. 12</name>
    <dbReference type="NCBI Taxonomy" id="463035"/>
    <lineage>
        <taxon>Bacteria</taxon>
        <taxon>Pseudomonadati</taxon>
        <taxon>Pseudomonadota</taxon>
        <taxon>Betaproteobacteria</taxon>
        <taxon>Burkholderiales</taxon>
        <taxon>Alcaligenaceae</taxon>
        <taxon>Bordetella</taxon>
    </lineage>
</organism>